<feature type="compositionally biased region" description="Basic and acidic residues" evidence="1">
    <location>
        <begin position="481"/>
        <end position="493"/>
    </location>
</feature>
<gene>
    <name evidence="2" type="ORF">JX265_006380</name>
</gene>
<feature type="compositionally biased region" description="Basic and acidic residues" evidence="1">
    <location>
        <begin position="331"/>
        <end position="340"/>
    </location>
</feature>
<evidence type="ECO:0000313" key="3">
    <source>
        <dbReference type="Proteomes" id="UP000829685"/>
    </source>
</evidence>
<keyword evidence="3" id="KW-1185">Reference proteome</keyword>
<proteinExistence type="predicted"/>
<dbReference type="Proteomes" id="UP000829685">
    <property type="component" value="Unassembled WGS sequence"/>
</dbReference>
<feature type="region of interest" description="Disordered" evidence="1">
    <location>
        <begin position="26"/>
        <end position="50"/>
    </location>
</feature>
<feature type="region of interest" description="Disordered" evidence="1">
    <location>
        <begin position="504"/>
        <end position="588"/>
    </location>
</feature>
<evidence type="ECO:0000256" key="1">
    <source>
        <dbReference type="SAM" id="MobiDB-lite"/>
    </source>
</evidence>
<feature type="region of interest" description="Disordered" evidence="1">
    <location>
        <begin position="331"/>
        <end position="360"/>
    </location>
</feature>
<sequence>MERPKAPTPANDGDTSNIMVPHVTANAASSTKAENRIGSDERANKKADMEARRKHEKRLACLWQSPVKGDVYIYYWNSNQFLGRFDGAVLSGGSDYWRDWLMIAPRNIYGIAVANLAGLAKGNREDIVDLYESLYFIHNPVKYNIPDIWKFVKDHSQSRPGGSVGSARCLMPIASAYRIATLYRMPELSITSLRKLRQTALEIHAYLTELSAMDLKEWLSKRGSQGKNANPAAVHDALAHLCRGCVIADKYTERAARGHGGPVESRYSDACINALQAVLQLFLFIEDVYTTHRYKRRSRMCPWDRLYHFAKHSERLGREILRLRNNCEAKKRRKENERVRKAATANAQSEGSPDAGALPHDVFGELLESGDISNERKGKSKEKAGETFMGHDRLFCRDCRKIDKKRGVSIESVSGYQDPAIATPGSMDNDVVSVTGTQSDDTDSGVSGCTGKEESLGPSKFSESTLEVESKANKLMTTGEYNEKSDSHDDDARSTCSVNQILEHEHTVTGEVEEKPSRSDNQTADTNDVHTEQDTLEASLGGDQSMYPPTEGKRGRSQSKPIEELPQMIDETTRRAVDMWKERDRIST</sequence>
<reference evidence="2" key="1">
    <citation type="submission" date="2021-03" db="EMBL/GenBank/DDBJ databases">
        <title>Revisited historic fungal species revealed as producer of novel bioactive compounds through whole genome sequencing and comparative genomics.</title>
        <authorList>
            <person name="Vignolle G.A."/>
            <person name="Hochenegger N."/>
            <person name="Mach R.L."/>
            <person name="Mach-Aigner A.R."/>
            <person name="Javad Rahimi M."/>
            <person name="Salim K.A."/>
            <person name="Chan C.M."/>
            <person name="Lim L.B.L."/>
            <person name="Cai F."/>
            <person name="Druzhinina I.S."/>
            <person name="U'Ren J.M."/>
            <person name="Derntl C."/>
        </authorList>
    </citation>
    <scope>NUCLEOTIDE SEQUENCE</scope>
    <source>
        <strain evidence="2">TUCIM 5799</strain>
    </source>
</reference>
<feature type="compositionally biased region" description="Polar residues" evidence="1">
    <location>
        <begin position="437"/>
        <end position="447"/>
    </location>
</feature>
<dbReference type="AlphaFoldDB" id="A0A9P9WM40"/>
<evidence type="ECO:0000313" key="2">
    <source>
        <dbReference type="EMBL" id="KAI1870210.1"/>
    </source>
</evidence>
<accession>A0A9P9WM40</accession>
<name>A0A9P9WM40_9PEZI</name>
<comment type="caution">
    <text evidence="2">The sequence shown here is derived from an EMBL/GenBank/DDBJ whole genome shotgun (WGS) entry which is preliminary data.</text>
</comment>
<organism evidence="2 3">
    <name type="scientific">Neoarthrinium moseri</name>
    <dbReference type="NCBI Taxonomy" id="1658444"/>
    <lineage>
        <taxon>Eukaryota</taxon>
        <taxon>Fungi</taxon>
        <taxon>Dikarya</taxon>
        <taxon>Ascomycota</taxon>
        <taxon>Pezizomycotina</taxon>
        <taxon>Sordariomycetes</taxon>
        <taxon>Xylariomycetidae</taxon>
        <taxon>Amphisphaeriales</taxon>
        <taxon>Apiosporaceae</taxon>
        <taxon>Neoarthrinium</taxon>
    </lineage>
</organism>
<dbReference type="EMBL" id="JAFIMR010000014">
    <property type="protein sequence ID" value="KAI1870210.1"/>
    <property type="molecule type" value="Genomic_DNA"/>
</dbReference>
<feature type="compositionally biased region" description="Basic and acidic residues" evidence="1">
    <location>
        <begin position="504"/>
        <end position="518"/>
    </location>
</feature>
<protein>
    <submittedName>
        <fullName evidence="2">Uncharacterized protein</fullName>
    </submittedName>
</protein>
<feature type="compositionally biased region" description="Basic and acidic residues" evidence="1">
    <location>
        <begin position="33"/>
        <end position="50"/>
    </location>
</feature>
<feature type="region of interest" description="Disordered" evidence="1">
    <location>
        <begin position="475"/>
        <end position="494"/>
    </location>
</feature>
<feature type="region of interest" description="Disordered" evidence="1">
    <location>
        <begin position="437"/>
        <end position="465"/>
    </location>
</feature>
<feature type="compositionally biased region" description="Basic and acidic residues" evidence="1">
    <location>
        <begin position="571"/>
        <end position="588"/>
    </location>
</feature>